<name>A0ABX6N9F3_9BURK</name>
<dbReference type="CDD" id="cd02696">
    <property type="entry name" value="MurNAc-LAA"/>
    <property type="match status" value="1"/>
</dbReference>
<sequence length="448" mass="49093">MNSRRDLLKTVGAGMLLKLMPVGAFAADQVKFVDVRLWPADEYTRVTLEHAGAIKYKHFLIENPWRMVIDLLDMRLDNTLKDLTSRLHPEDPYVQQIRVGQYDANTVRLVFDLKAEVKPEIFTIDPIAEYQNRFVVDFYPKNPADPLLALLKKSEDPAMREDEISRALRLAESETNGTLKLEGVAPEKGASRTEVAKAQPNAPVEKKPAPELRRMITVAIDPGHGGEDPGAVGKGGTYEKNVVLAISKKLKAEIDKMPGMRAMLTRNGDFFVPLNTRVQKARSVNADLFVSVHADAFIRPTAGGSSVYVLSERGATSTAAKWIANKENASDLIGGVNIKGTDSQLARVLLDLSTTAQINDSLKLGDAVLGNLGKVNRLHKPRVEQAGFAVLKAPDIPSILIETAFISNPDEEKKLANPAHQQELAEAIAKGIANYFAKNPPVARTPLT</sequence>
<evidence type="ECO:0000313" key="7">
    <source>
        <dbReference type="EMBL" id="QJR30294.1"/>
    </source>
</evidence>
<dbReference type="SMART" id="SM00646">
    <property type="entry name" value="Ami_3"/>
    <property type="match status" value="1"/>
</dbReference>
<dbReference type="SUPFAM" id="SSF53187">
    <property type="entry name" value="Zn-dependent exopeptidases"/>
    <property type="match status" value="1"/>
</dbReference>
<dbReference type="InterPro" id="IPR021731">
    <property type="entry name" value="AMIN_dom"/>
</dbReference>
<protein>
    <recommendedName>
        <fullName evidence="2">N-acetylmuramoyl-L-alanine amidase</fullName>
        <ecNumber evidence="2">3.5.1.28</ecNumber>
    </recommendedName>
</protein>
<dbReference type="InterPro" id="IPR050695">
    <property type="entry name" value="N-acetylmuramoyl_amidase_3"/>
</dbReference>
<dbReference type="Gene3D" id="2.60.40.3500">
    <property type="match status" value="1"/>
</dbReference>
<feature type="signal peptide" evidence="5">
    <location>
        <begin position="1"/>
        <end position="26"/>
    </location>
</feature>
<reference evidence="7 8" key="1">
    <citation type="submission" date="2020-05" db="EMBL/GenBank/DDBJ databases">
        <title>Compete genome of Limnobacter sp. SAORIC-580.</title>
        <authorList>
            <person name="Song J."/>
            <person name="Cho J.-C."/>
        </authorList>
    </citation>
    <scope>NUCLEOTIDE SEQUENCE [LARGE SCALE GENOMIC DNA]</scope>
    <source>
        <strain evidence="7 8">SAORIC-580</strain>
    </source>
</reference>
<comment type="catalytic activity">
    <reaction evidence="1">
        <text>Hydrolyzes the link between N-acetylmuramoyl residues and L-amino acid residues in certain cell-wall glycopeptides.</text>
        <dbReference type="EC" id="3.5.1.28"/>
    </reaction>
</comment>
<evidence type="ECO:0000256" key="2">
    <source>
        <dbReference type="ARBA" id="ARBA00011901"/>
    </source>
</evidence>
<dbReference type="PROSITE" id="PS51318">
    <property type="entry name" value="TAT"/>
    <property type="match status" value="1"/>
</dbReference>
<feature type="domain" description="MurNAc-LAA" evidence="6">
    <location>
        <begin position="278"/>
        <end position="433"/>
    </location>
</feature>
<evidence type="ECO:0000256" key="5">
    <source>
        <dbReference type="SAM" id="SignalP"/>
    </source>
</evidence>
<keyword evidence="5" id="KW-0732">Signal</keyword>
<evidence type="ECO:0000256" key="1">
    <source>
        <dbReference type="ARBA" id="ARBA00001561"/>
    </source>
</evidence>
<dbReference type="Gene3D" id="3.40.630.40">
    <property type="entry name" value="Zn-dependent exopeptidases"/>
    <property type="match status" value="1"/>
</dbReference>
<organism evidence="7 8">
    <name type="scientific">Limnobacter profundi</name>
    <dbReference type="NCBI Taxonomy" id="2732163"/>
    <lineage>
        <taxon>Bacteria</taxon>
        <taxon>Pseudomonadati</taxon>
        <taxon>Pseudomonadota</taxon>
        <taxon>Betaproteobacteria</taxon>
        <taxon>Burkholderiales</taxon>
        <taxon>Burkholderiaceae</taxon>
        <taxon>Limnobacter</taxon>
    </lineage>
</organism>
<dbReference type="EMBL" id="CP053084">
    <property type="protein sequence ID" value="QJR30294.1"/>
    <property type="molecule type" value="Genomic_DNA"/>
</dbReference>
<gene>
    <name evidence="7" type="ORF">HKT17_11570</name>
</gene>
<evidence type="ECO:0000256" key="4">
    <source>
        <dbReference type="SAM" id="MobiDB-lite"/>
    </source>
</evidence>
<dbReference type="EC" id="3.5.1.28" evidence="2"/>
<keyword evidence="8" id="KW-1185">Reference proteome</keyword>
<dbReference type="Pfam" id="PF01520">
    <property type="entry name" value="Amidase_3"/>
    <property type="match status" value="1"/>
</dbReference>
<evidence type="ECO:0000313" key="8">
    <source>
        <dbReference type="Proteomes" id="UP000501130"/>
    </source>
</evidence>
<dbReference type="InterPro" id="IPR006311">
    <property type="entry name" value="TAT_signal"/>
</dbReference>
<dbReference type="PANTHER" id="PTHR30404:SF0">
    <property type="entry name" value="N-ACETYLMURAMOYL-L-ALANINE AMIDASE AMIC"/>
    <property type="match status" value="1"/>
</dbReference>
<dbReference type="Proteomes" id="UP000501130">
    <property type="component" value="Chromosome"/>
</dbReference>
<dbReference type="PANTHER" id="PTHR30404">
    <property type="entry name" value="N-ACETYLMURAMOYL-L-ALANINE AMIDASE"/>
    <property type="match status" value="1"/>
</dbReference>
<feature type="chain" id="PRO_5045383528" description="N-acetylmuramoyl-L-alanine amidase" evidence="5">
    <location>
        <begin position="27"/>
        <end position="448"/>
    </location>
</feature>
<dbReference type="Pfam" id="PF11741">
    <property type="entry name" value="AMIN"/>
    <property type="match status" value="1"/>
</dbReference>
<keyword evidence="3" id="KW-0378">Hydrolase</keyword>
<evidence type="ECO:0000256" key="3">
    <source>
        <dbReference type="ARBA" id="ARBA00022801"/>
    </source>
</evidence>
<feature type="region of interest" description="Disordered" evidence="4">
    <location>
        <begin position="185"/>
        <end position="206"/>
    </location>
</feature>
<dbReference type="InterPro" id="IPR002508">
    <property type="entry name" value="MurNAc-LAA_cat"/>
</dbReference>
<evidence type="ECO:0000259" key="6">
    <source>
        <dbReference type="SMART" id="SM00646"/>
    </source>
</evidence>
<proteinExistence type="predicted"/>
<accession>A0ABX6N9F3</accession>